<feature type="compositionally biased region" description="Low complexity" evidence="11">
    <location>
        <begin position="13"/>
        <end position="22"/>
    </location>
</feature>
<evidence type="ECO:0000256" key="11">
    <source>
        <dbReference type="SAM" id="MobiDB-lite"/>
    </source>
</evidence>
<comment type="caution">
    <text evidence="14">The sequence shown here is derived from an EMBL/GenBank/DDBJ whole genome shotgun (WGS) entry which is preliminary data.</text>
</comment>
<evidence type="ECO:0000256" key="3">
    <source>
        <dbReference type="ARBA" id="ARBA00022475"/>
    </source>
</evidence>
<dbReference type="PANTHER" id="PTHR43294">
    <property type="entry name" value="SODIUM/POTASSIUM-TRANSPORTING ATPASE SUBUNIT ALPHA"/>
    <property type="match status" value="1"/>
</dbReference>
<dbReference type="InterPro" id="IPR008250">
    <property type="entry name" value="ATPase_P-typ_transduc_dom_A_sf"/>
</dbReference>
<feature type="transmembrane region" description="Helical" evidence="12">
    <location>
        <begin position="263"/>
        <end position="286"/>
    </location>
</feature>
<feature type="transmembrane region" description="Helical" evidence="12">
    <location>
        <begin position="872"/>
        <end position="896"/>
    </location>
</feature>
<keyword evidence="4 12" id="KW-0812">Transmembrane</keyword>
<dbReference type="Pfam" id="PF00690">
    <property type="entry name" value="Cation_ATPase_N"/>
    <property type="match status" value="1"/>
</dbReference>
<evidence type="ECO:0000256" key="7">
    <source>
        <dbReference type="ARBA" id="ARBA00022967"/>
    </source>
</evidence>
<feature type="domain" description="Cation-transporting P-type ATPase N-terminal" evidence="13">
    <location>
        <begin position="24"/>
        <end position="97"/>
    </location>
</feature>
<accession>A0ABS7PZI4</accession>
<keyword evidence="3" id="KW-1003">Cell membrane</keyword>
<keyword evidence="15" id="KW-1185">Reference proteome</keyword>
<feature type="region of interest" description="Disordered" evidence="11">
    <location>
        <begin position="1"/>
        <end position="29"/>
    </location>
</feature>
<dbReference type="PROSITE" id="PS00154">
    <property type="entry name" value="ATPASE_E1_E2"/>
    <property type="match status" value="1"/>
</dbReference>
<comment type="catalytic activity">
    <reaction evidence="10">
        <text>ATP + H2O = ADP + phosphate + H(+)</text>
        <dbReference type="Rhea" id="RHEA:13065"/>
        <dbReference type="ChEBI" id="CHEBI:15377"/>
        <dbReference type="ChEBI" id="CHEBI:15378"/>
        <dbReference type="ChEBI" id="CHEBI:30616"/>
        <dbReference type="ChEBI" id="CHEBI:43474"/>
        <dbReference type="ChEBI" id="CHEBI:456216"/>
    </reaction>
</comment>
<evidence type="ECO:0000256" key="5">
    <source>
        <dbReference type="ARBA" id="ARBA00022741"/>
    </source>
</evidence>
<comment type="subcellular location">
    <subcellularLocation>
        <location evidence="1">Cell membrane</location>
        <topology evidence="1">Multi-pass membrane protein</topology>
    </subcellularLocation>
</comment>
<dbReference type="PANTHER" id="PTHR43294:SF21">
    <property type="entry name" value="CATION TRANSPORTING ATPASE"/>
    <property type="match status" value="1"/>
</dbReference>
<dbReference type="SFLD" id="SFLDF00027">
    <property type="entry name" value="p-type_atpase"/>
    <property type="match status" value="1"/>
</dbReference>
<dbReference type="RefSeq" id="WP_222959527.1">
    <property type="nucleotide sequence ID" value="NZ_JAINZZ010000001.1"/>
</dbReference>
<dbReference type="Pfam" id="PF13246">
    <property type="entry name" value="Cation_ATPase"/>
    <property type="match status" value="1"/>
</dbReference>
<feature type="transmembrane region" description="Helical" evidence="12">
    <location>
        <begin position="849"/>
        <end position="866"/>
    </location>
</feature>
<dbReference type="SFLD" id="SFLDS00003">
    <property type="entry name" value="Haloacid_Dehalogenase"/>
    <property type="match status" value="1"/>
</dbReference>
<feature type="transmembrane region" description="Helical" evidence="12">
    <location>
        <begin position="689"/>
        <end position="714"/>
    </location>
</feature>
<dbReference type="InterPro" id="IPR023298">
    <property type="entry name" value="ATPase_P-typ_TM_dom_sf"/>
</dbReference>
<dbReference type="InterPro" id="IPR044492">
    <property type="entry name" value="P_typ_ATPase_HD_dom"/>
</dbReference>
<dbReference type="Gene3D" id="1.20.1110.10">
    <property type="entry name" value="Calcium-transporting ATPase, transmembrane domain"/>
    <property type="match status" value="1"/>
</dbReference>
<feature type="transmembrane region" description="Helical" evidence="12">
    <location>
        <begin position="98"/>
        <end position="117"/>
    </location>
</feature>
<dbReference type="Pfam" id="PF08282">
    <property type="entry name" value="Hydrolase_3"/>
    <property type="match status" value="1"/>
</dbReference>
<dbReference type="SUPFAM" id="SSF81653">
    <property type="entry name" value="Calcium ATPase, transduction domain A"/>
    <property type="match status" value="1"/>
</dbReference>
<dbReference type="InterPro" id="IPR059000">
    <property type="entry name" value="ATPase_P-type_domA"/>
</dbReference>
<dbReference type="InterPro" id="IPR004014">
    <property type="entry name" value="ATPase_P-typ_cation-transptr_N"/>
</dbReference>
<keyword evidence="9 12" id="KW-0472">Membrane</keyword>
<evidence type="ECO:0000313" key="14">
    <source>
        <dbReference type="EMBL" id="MBY8876261.1"/>
    </source>
</evidence>
<comment type="similarity">
    <text evidence="2">Belongs to the cation transport ATPase (P-type) (TC 3.A.3) family. Type IIA subfamily.</text>
</comment>
<reference evidence="14 15" key="1">
    <citation type="submission" date="2021-08" db="EMBL/GenBank/DDBJ databases">
        <title>WGS of actinomycetes from Thailand.</title>
        <authorList>
            <person name="Thawai C."/>
        </authorList>
    </citation>
    <scope>NUCLEOTIDE SEQUENCE [LARGE SCALE GENOMIC DNA]</scope>
    <source>
        <strain evidence="14 15">PLK6-54</strain>
    </source>
</reference>
<dbReference type="InterPro" id="IPR018303">
    <property type="entry name" value="ATPase_P-typ_P_site"/>
</dbReference>
<dbReference type="SFLD" id="SFLDG00002">
    <property type="entry name" value="C1.7:_P-type_atpase_like"/>
    <property type="match status" value="1"/>
</dbReference>
<evidence type="ECO:0000259" key="13">
    <source>
        <dbReference type="SMART" id="SM00831"/>
    </source>
</evidence>
<name>A0ABS7PZI4_9ACTN</name>
<dbReference type="Pfam" id="PF00122">
    <property type="entry name" value="E1-E2_ATPase"/>
    <property type="match status" value="1"/>
</dbReference>
<evidence type="ECO:0000256" key="12">
    <source>
        <dbReference type="SAM" id="Phobius"/>
    </source>
</evidence>
<dbReference type="InterPro" id="IPR050510">
    <property type="entry name" value="Cation_transp_ATPase_P-type"/>
</dbReference>
<dbReference type="SUPFAM" id="SSF56784">
    <property type="entry name" value="HAD-like"/>
    <property type="match status" value="1"/>
</dbReference>
<feature type="transmembrane region" description="Helical" evidence="12">
    <location>
        <begin position="768"/>
        <end position="788"/>
    </location>
</feature>
<evidence type="ECO:0000256" key="1">
    <source>
        <dbReference type="ARBA" id="ARBA00004651"/>
    </source>
</evidence>
<evidence type="ECO:0000256" key="4">
    <source>
        <dbReference type="ARBA" id="ARBA00022692"/>
    </source>
</evidence>
<protein>
    <submittedName>
        <fullName evidence="14">Cation-transporting P-type ATPase</fullName>
    </submittedName>
</protein>
<dbReference type="Gene3D" id="3.40.1110.10">
    <property type="entry name" value="Calcium-transporting ATPase, cytoplasmic domain N"/>
    <property type="match status" value="1"/>
</dbReference>
<gene>
    <name evidence="14" type="ORF">K7862_01215</name>
</gene>
<keyword evidence="8 12" id="KW-1133">Transmembrane helix</keyword>
<organism evidence="14 15">
    <name type="scientific">Actinacidiphila acidipaludis</name>
    <dbReference type="NCBI Taxonomy" id="2873382"/>
    <lineage>
        <taxon>Bacteria</taxon>
        <taxon>Bacillati</taxon>
        <taxon>Actinomycetota</taxon>
        <taxon>Actinomycetes</taxon>
        <taxon>Kitasatosporales</taxon>
        <taxon>Streptomycetaceae</taxon>
        <taxon>Actinacidiphila</taxon>
    </lineage>
</organism>
<sequence>MASPHAPSSGTRPAAPADSSAPAPDPQEPLALLYRDLRTSPAGLSEREAERRRTVYGPNTLSRRAGRHRLAELARQFTHPLALLLALAAALAGVTGTVSLALAILAVILLNAGLAFAQEQQAEKAVEALSAFLAEQATVVRDGTPRPVPATELVPGDVLIVDEGQRVSADARLADGGVEVDLSALTGESAPVYRSAESVDRTERMLDARDLLFSGTVCTGGHATAVVTTTGMHTELGRIAALSQRTQRSESPLERQVKRAARLIALVAVGVGLAFLPLGLAAGLTLGAAATFAIGLLVANVPEGLLPTITLALATGVRDLARRGAVVKRLSAVETLGATTVICTDKTGTLTENRMRAVAVWTPAGEYSPDGNGPPPEPTRPVIASAAACTTARLAEGQGDPTELALLDLAQRTGVPARGRDGRSTLYRFDPRIKLMSLAVAGDDGTVALHTKGAPEEILTRSDRLLDASGERPLGPDERSLVVHEVGLLADRGLRVLGVAHRTLPPGRPPPDRREDAEEHLCLLGLVALEDPLRPEVGPSIAMAHRAGIRVNVVTGDNGLTAAAIAGQAGIGSPGGRTVTGTELDAMSDARLDRLLGGGEEVIFARSSPESKLRIADALRAEGQTVAMTGDGVNDAPALRRADIGVAMGRSGTDVAREAATMVLTDDNFATIVAAVEAGRRTYDNIRKFIVYIFAHAVPEVVPFLVFALAGGAIPLPLTVMQILAVDLGTDTLPALALGRERSEPGLMERPPRPRGHNVIDRGMLGRAWGFLGPLCAALVMGGFLLTLVRGGWHPGAATGSGSALNGVYHRATTVAWLGIVFCQIGTAFAVRTERASLKSVGVLSNRHLLGGIAFSLVFAAVIVYVPALHRLFGTAALGPADLLTVVFFPFAVWGADELRKAFLRRRPVAPAVVAPAPPAPDVTAIPVSGHHPFAVMLARHGWSGHRLTRALGVSERAAADIVAHARHVAAEHGRGRQR</sequence>
<evidence type="ECO:0000256" key="8">
    <source>
        <dbReference type="ARBA" id="ARBA00022989"/>
    </source>
</evidence>
<feature type="transmembrane region" description="Helical" evidence="12">
    <location>
        <begin position="292"/>
        <end position="314"/>
    </location>
</feature>
<keyword evidence="6" id="KW-0067">ATP-binding</keyword>
<dbReference type="PRINTS" id="PR00120">
    <property type="entry name" value="HATPASE"/>
</dbReference>
<keyword evidence="5" id="KW-0547">Nucleotide-binding</keyword>
<evidence type="ECO:0000256" key="9">
    <source>
        <dbReference type="ARBA" id="ARBA00023136"/>
    </source>
</evidence>
<dbReference type="PRINTS" id="PR00119">
    <property type="entry name" value="CATATPASE"/>
</dbReference>
<dbReference type="EMBL" id="JAINZZ010000001">
    <property type="protein sequence ID" value="MBY8876261.1"/>
    <property type="molecule type" value="Genomic_DNA"/>
</dbReference>
<dbReference type="SUPFAM" id="SSF81665">
    <property type="entry name" value="Calcium ATPase, transmembrane domain M"/>
    <property type="match status" value="1"/>
</dbReference>
<evidence type="ECO:0000313" key="15">
    <source>
        <dbReference type="Proteomes" id="UP000778578"/>
    </source>
</evidence>
<evidence type="ECO:0000256" key="6">
    <source>
        <dbReference type="ARBA" id="ARBA00022840"/>
    </source>
</evidence>
<dbReference type="Gene3D" id="2.70.150.10">
    <property type="entry name" value="Calcium-transporting ATPase, cytoplasmic transduction domain A"/>
    <property type="match status" value="1"/>
</dbReference>
<feature type="transmembrane region" description="Helical" evidence="12">
    <location>
        <begin position="808"/>
        <end position="829"/>
    </location>
</feature>
<dbReference type="InterPro" id="IPR023214">
    <property type="entry name" value="HAD_sf"/>
</dbReference>
<evidence type="ECO:0000256" key="10">
    <source>
        <dbReference type="ARBA" id="ARBA00049360"/>
    </source>
</evidence>
<dbReference type="InterPro" id="IPR001757">
    <property type="entry name" value="P_typ_ATPase"/>
</dbReference>
<dbReference type="Pfam" id="PF00689">
    <property type="entry name" value="Cation_ATPase_C"/>
    <property type="match status" value="1"/>
</dbReference>
<dbReference type="InterPro" id="IPR023299">
    <property type="entry name" value="ATPase_P-typ_cyto_dom_N"/>
</dbReference>
<dbReference type="Proteomes" id="UP000778578">
    <property type="component" value="Unassembled WGS sequence"/>
</dbReference>
<proteinExistence type="inferred from homology"/>
<keyword evidence="7" id="KW-1278">Translocase</keyword>
<dbReference type="Gene3D" id="3.40.50.1000">
    <property type="entry name" value="HAD superfamily/HAD-like"/>
    <property type="match status" value="1"/>
</dbReference>
<dbReference type="InterPro" id="IPR036412">
    <property type="entry name" value="HAD-like_sf"/>
</dbReference>
<dbReference type="SUPFAM" id="SSF81660">
    <property type="entry name" value="Metal cation-transporting ATPase, ATP-binding domain N"/>
    <property type="match status" value="1"/>
</dbReference>
<dbReference type="SMART" id="SM00831">
    <property type="entry name" value="Cation_ATPase_N"/>
    <property type="match status" value="1"/>
</dbReference>
<dbReference type="InterPro" id="IPR006068">
    <property type="entry name" value="ATPase_P-typ_cation-transptr_C"/>
</dbReference>
<evidence type="ECO:0000256" key="2">
    <source>
        <dbReference type="ARBA" id="ARBA00005675"/>
    </source>
</evidence>
<feature type="compositionally biased region" description="Polar residues" evidence="11">
    <location>
        <begin position="1"/>
        <end position="11"/>
    </location>
</feature>
<dbReference type="NCBIfam" id="TIGR01494">
    <property type="entry name" value="ATPase_P-type"/>
    <property type="match status" value="2"/>
</dbReference>